<dbReference type="CDD" id="cd02440">
    <property type="entry name" value="AdoMet_MTases"/>
    <property type="match status" value="1"/>
</dbReference>
<dbReference type="Pfam" id="PF13649">
    <property type="entry name" value="Methyltransf_25"/>
    <property type="match status" value="1"/>
</dbReference>
<dbReference type="PANTHER" id="PTHR43464:SF19">
    <property type="entry name" value="UBIQUINONE BIOSYNTHESIS O-METHYLTRANSFERASE, MITOCHONDRIAL"/>
    <property type="match status" value="1"/>
</dbReference>
<dbReference type="SUPFAM" id="SSF53335">
    <property type="entry name" value="S-adenosyl-L-methionine-dependent methyltransferases"/>
    <property type="match status" value="1"/>
</dbReference>
<gene>
    <name evidence="5" type="ORF">QUG98_01205</name>
</gene>
<dbReference type="Proteomes" id="UP001235720">
    <property type="component" value="Unassembled WGS sequence"/>
</dbReference>
<dbReference type="PANTHER" id="PTHR43464">
    <property type="entry name" value="METHYLTRANSFERASE"/>
    <property type="match status" value="1"/>
</dbReference>
<feature type="domain" description="Methyltransferase" evidence="4">
    <location>
        <begin position="82"/>
        <end position="173"/>
    </location>
</feature>
<keyword evidence="3" id="KW-0949">S-adenosyl-L-methionine</keyword>
<evidence type="ECO:0000313" key="6">
    <source>
        <dbReference type="Proteomes" id="UP001235720"/>
    </source>
</evidence>
<evidence type="ECO:0000256" key="1">
    <source>
        <dbReference type="ARBA" id="ARBA00022603"/>
    </source>
</evidence>
<dbReference type="GO" id="GO:0032259">
    <property type="term" value="P:methylation"/>
    <property type="evidence" value="ECO:0007669"/>
    <property type="project" value="UniProtKB-KW"/>
</dbReference>
<protein>
    <submittedName>
        <fullName evidence="5">Methyltransferase domain-containing protein</fullName>
    </submittedName>
</protein>
<keyword evidence="1 5" id="KW-0489">Methyltransferase</keyword>
<dbReference type="RefSeq" id="WP_289468825.1">
    <property type="nucleotide sequence ID" value="NZ_JAUCMM010000001.1"/>
</dbReference>
<dbReference type="InterPro" id="IPR029063">
    <property type="entry name" value="SAM-dependent_MTases_sf"/>
</dbReference>
<dbReference type="GO" id="GO:0008168">
    <property type="term" value="F:methyltransferase activity"/>
    <property type="evidence" value="ECO:0007669"/>
    <property type="project" value="UniProtKB-KW"/>
</dbReference>
<dbReference type="NCBIfam" id="NF004851">
    <property type="entry name" value="PRK06202.1"/>
    <property type="match status" value="1"/>
</dbReference>
<proteinExistence type="predicted"/>
<evidence type="ECO:0000313" key="5">
    <source>
        <dbReference type="EMBL" id="MDM7887058.1"/>
    </source>
</evidence>
<dbReference type="EMBL" id="JAUCMM010000001">
    <property type="protein sequence ID" value="MDM7887058.1"/>
    <property type="molecule type" value="Genomic_DNA"/>
</dbReference>
<sequence length="248" mass="27301">MNDRTWSVRGADDRREPGLRAVDLRQRDTELQELMDDPGCDPRVLDRTFRRFAVVNALVSGWRAVWRTHVVPALPPSGRARVLDLGCGGGDLARSLVRWAGSDGFSLEVVGVDPDERAITAARRSTSRGVTFRQASSADLVAAGERFDVVVSNHVLHHLDDDARAGFLADSERLATGRSLHSDIRRSRQAYRAYALASPLVSAGTFVRVDGLRSIRRSFTVPELQEALPTGWTAERAAPHRVLAVRDA</sequence>
<evidence type="ECO:0000259" key="4">
    <source>
        <dbReference type="Pfam" id="PF13649"/>
    </source>
</evidence>
<dbReference type="InterPro" id="IPR041698">
    <property type="entry name" value="Methyltransf_25"/>
</dbReference>
<accession>A0ABT7TBX0</accession>
<evidence type="ECO:0000256" key="2">
    <source>
        <dbReference type="ARBA" id="ARBA00022679"/>
    </source>
</evidence>
<keyword evidence="6" id="KW-1185">Reference proteome</keyword>
<reference evidence="5 6" key="1">
    <citation type="submission" date="2023-06" db="EMBL/GenBank/DDBJ databases">
        <authorList>
            <person name="Feng G."/>
            <person name="Li J."/>
            <person name="Zhu H."/>
        </authorList>
    </citation>
    <scope>NUCLEOTIDE SEQUENCE [LARGE SCALE GENOMIC DNA]</scope>
    <source>
        <strain evidence="5 6">RHCJP20</strain>
    </source>
</reference>
<dbReference type="Gene3D" id="3.40.50.150">
    <property type="entry name" value="Vaccinia Virus protein VP39"/>
    <property type="match status" value="1"/>
</dbReference>
<name>A0ABT7TBX0_9MICO</name>
<keyword evidence="2" id="KW-0808">Transferase</keyword>
<comment type="caution">
    <text evidence="5">The sequence shown here is derived from an EMBL/GenBank/DDBJ whole genome shotgun (WGS) entry which is preliminary data.</text>
</comment>
<organism evidence="5 6">
    <name type="scientific">Curtobacterium subtropicum</name>
    <dbReference type="NCBI Taxonomy" id="3055138"/>
    <lineage>
        <taxon>Bacteria</taxon>
        <taxon>Bacillati</taxon>
        <taxon>Actinomycetota</taxon>
        <taxon>Actinomycetes</taxon>
        <taxon>Micrococcales</taxon>
        <taxon>Microbacteriaceae</taxon>
        <taxon>Curtobacterium</taxon>
    </lineage>
</organism>
<evidence type="ECO:0000256" key="3">
    <source>
        <dbReference type="ARBA" id="ARBA00022691"/>
    </source>
</evidence>